<evidence type="ECO:0000256" key="5">
    <source>
        <dbReference type="ARBA" id="ARBA00022842"/>
    </source>
</evidence>
<dbReference type="GO" id="GO:0004659">
    <property type="term" value="F:prenyltransferase activity"/>
    <property type="evidence" value="ECO:0007669"/>
    <property type="project" value="InterPro"/>
</dbReference>
<evidence type="ECO:0000256" key="4">
    <source>
        <dbReference type="ARBA" id="ARBA00022723"/>
    </source>
</evidence>
<keyword evidence="5" id="KW-0460">Magnesium</keyword>
<dbReference type="PROSITE" id="PS00723">
    <property type="entry name" value="POLYPRENYL_SYNTHASE_1"/>
    <property type="match status" value="1"/>
</dbReference>
<dbReference type="Gene3D" id="1.10.600.10">
    <property type="entry name" value="Farnesyl Diphosphate Synthase"/>
    <property type="match status" value="2"/>
</dbReference>
<evidence type="ECO:0000313" key="10">
    <source>
        <dbReference type="Proteomes" id="UP000326759"/>
    </source>
</evidence>
<dbReference type="AlphaFoldDB" id="A0A5N5T0M3"/>
<dbReference type="InterPro" id="IPR008949">
    <property type="entry name" value="Isoprenoid_synthase_dom_sf"/>
</dbReference>
<evidence type="ECO:0000256" key="1">
    <source>
        <dbReference type="ARBA" id="ARBA00001946"/>
    </source>
</evidence>
<dbReference type="GO" id="GO:0042811">
    <property type="term" value="P:pheromone biosynthetic process"/>
    <property type="evidence" value="ECO:0007669"/>
    <property type="project" value="UniProtKB-ARBA"/>
</dbReference>
<protein>
    <submittedName>
        <fullName evidence="9">Decaprenyl-diphosphate synthase subunit 1</fullName>
    </submittedName>
</protein>
<comment type="cofactor">
    <cofactor evidence="1">
        <name>Mg(2+)</name>
        <dbReference type="ChEBI" id="CHEBI:18420"/>
    </cofactor>
</comment>
<reference evidence="9 10" key="1">
    <citation type="journal article" date="2019" name="PLoS Biol.">
        <title>Sex chromosomes control vertical transmission of feminizing Wolbachia symbionts in an isopod.</title>
        <authorList>
            <person name="Becking T."/>
            <person name="Chebbi M.A."/>
            <person name="Giraud I."/>
            <person name="Moumen B."/>
            <person name="Laverre T."/>
            <person name="Caubet Y."/>
            <person name="Peccoud J."/>
            <person name="Gilbert C."/>
            <person name="Cordaux R."/>
        </authorList>
    </citation>
    <scope>NUCLEOTIDE SEQUENCE [LARGE SCALE GENOMIC DNA]</scope>
    <source>
        <strain evidence="9">ANa2</strain>
        <tissue evidence="9">Whole body excluding digestive tract and cuticle</tissue>
    </source>
</reference>
<proteinExistence type="inferred from homology"/>
<evidence type="ECO:0000256" key="2">
    <source>
        <dbReference type="ARBA" id="ARBA00006706"/>
    </source>
</evidence>
<dbReference type="InterPro" id="IPR000092">
    <property type="entry name" value="Polyprenyl_synt"/>
</dbReference>
<dbReference type="PANTHER" id="PTHR12001:SF69">
    <property type="entry name" value="ALL TRANS-POLYPRENYL-DIPHOSPHATE SYNTHASE PDSS1"/>
    <property type="match status" value="1"/>
</dbReference>
<keyword evidence="10" id="KW-1185">Reference proteome</keyword>
<dbReference type="GO" id="GO:0008299">
    <property type="term" value="P:isoprenoid biosynthetic process"/>
    <property type="evidence" value="ECO:0007669"/>
    <property type="project" value="UniProtKB-KW"/>
</dbReference>
<accession>A0A5N5T0M3</accession>
<feature type="region of interest" description="Disordered" evidence="8">
    <location>
        <begin position="1"/>
        <end position="21"/>
    </location>
</feature>
<keyword evidence="4" id="KW-0479">Metal-binding</keyword>
<comment type="similarity">
    <text evidence="2 7">Belongs to the FPP/GGPP synthase family.</text>
</comment>
<dbReference type="GO" id="GO:0046872">
    <property type="term" value="F:metal ion binding"/>
    <property type="evidence" value="ECO:0007669"/>
    <property type="project" value="UniProtKB-KW"/>
</dbReference>
<gene>
    <name evidence="9" type="primary">Pdss1</name>
    <name evidence="9" type="ORF">Anas_04728</name>
</gene>
<dbReference type="Pfam" id="PF00348">
    <property type="entry name" value="polyprenyl_synt"/>
    <property type="match status" value="1"/>
</dbReference>
<keyword evidence="3 7" id="KW-0808">Transferase</keyword>
<dbReference type="Proteomes" id="UP000326759">
    <property type="component" value="Unassembled WGS sequence"/>
</dbReference>
<evidence type="ECO:0000256" key="6">
    <source>
        <dbReference type="ARBA" id="ARBA00023229"/>
    </source>
</evidence>
<dbReference type="EMBL" id="SEYY01017036">
    <property type="protein sequence ID" value="KAB7499728.1"/>
    <property type="molecule type" value="Genomic_DNA"/>
</dbReference>
<evidence type="ECO:0000256" key="3">
    <source>
        <dbReference type="ARBA" id="ARBA00022679"/>
    </source>
</evidence>
<name>A0A5N5T0M3_9CRUS</name>
<dbReference type="OrthoDB" id="9927103at2759"/>
<dbReference type="GO" id="GO:0006744">
    <property type="term" value="P:ubiquinone biosynthetic process"/>
    <property type="evidence" value="ECO:0007669"/>
    <property type="project" value="TreeGrafter"/>
</dbReference>
<dbReference type="SUPFAM" id="SSF48576">
    <property type="entry name" value="Terpenoid synthases"/>
    <property type="match status" value="1"/>
</dbReference>
<evidence type="ECO:0000256" key="7">
    <source>
        <dbReference type="RuleBase" id="RU004466"/>
    </source>
</evidence>
<sequence length="277" mass="31682">MHPSRGLIQGEIQRQPDQKDSEVMETLREETQNLIHEIRNELSKKEAMKEIATYYFDGKGKCFRPLITLLMSKTINNHLELDQQVLASQREIAKIAEMVHASSLLHDDVIDGSDIRRGKPTVHSLYSHKRAVIAGDFVLSVAAAMAARLRDEKILILLSQVLVDLVQGEFMQLGSKEKENERFNHYLKKSFNKTASLISFSCKAFPELNSMIMRRFQEPDDVSKALDYVIKSDGLEQTKFLALKHCQEAMRQISFLKPCPEQRGLILLTNDVVNRLK</sequence>
<dbReference type="CDD" id="cd00685">
    <property type="entry name" value="Trans_IPPS_HT"/>
    <property type="match status" value="1"/>
</dbReference>
<evidence type="ECO:0000256" key="8">
    <source>
        <dbReference type="SAM" id="MobiDB-lite"/>
    </source>
</evidence>
<dbReference type="PANTHER" id="PTHR12001">
    <property type="entry name" value="GERANYLGERANYL PYROPHOSPHATE SYNTHASE"/>
    <property type="match status" value="1"/>
</dbReference>
<keyword evidence="6" id="KW-0414">Isoprene biosynthesis</keyword>
<comment type="caution">
    <text evidence="9">The sequence shown here is derived from an EMBL/GenBank/DDBJ whole genome shotgun (WGS) entry which is preliminary data.</text>
</comment>
<dbReference type="GO" id="GO:1990234">
    <property type="term" value="C:transferase complex"/>
    <property type="evidence" value="ECO:0007669"/>
    <property type="project" value="TreeGrafter"/>
</dbReference>
<dbReference type="GO" id="GO:0005739">
    <property type="term" value="C:mitochondrion"/>
    <property type="evidence" value="ECO:0007669"/>
    <property type="project" value="TreeGrafter"/>
</dbReference>
<organism evidence="9 10">
    <name type="scientific">Armadillidium nasatum</name>
    <dbReference type="NCBI Taxonomy" id="96803"/>
    <lineage>
        <taxon>Eukaryota</taxon>
        <taxon>Metazoa</taxon>
        <taxon>Ecdysozoa</taxon>
        <taxon>Arthropoda</taxon>
        <taxon>Crustacea</taxon>
        <taxon>Multicrustacea</taxon>
        <taxon>Malacostraca</taxon>
        <taxon>Eumalacostraca</taxon>
        <taxon>Peracarida</taxon>
        <taxon>Isopoda</taxon>
        <taxon>Oniscidea</taxon>
        <taxon>Crinocheta</taxon>
        <taxon>Armadillidiidae</taxon>
        <taxon>Armadillidium</taxon>
    </lineage>
</organism>
<evidence type="ECO:0000313" key="9">
    <source>
        <dbReference type="EMBL" id="KAB7499728.1"/>
    </source>
</evidence>
<dbReference type="InterPro" id="IPR033749">
    <property type="entry name" value="Polyprenyl_synt_CS"/>
</dbReference>